<evidence type="ECO:0000313" key="1">
    <source>
        <dbReference type="EMBL" id="KAH7308907.1"/>
    </source>
</evidence>
<organism evidence="1 2">
    <name type="scientific">Stachybotrys elegans</name>
    <dbReference type="NCBI Taxonomy" id="80388"/>
    <lineage>
        <taxon>Eukaryota</taxon>
        <taxon>Fungi</taxon>
        <taxon>Dikarya</taxon>
        <taxon>Ascomycota</taxon>
        <taxon>Pezizomycotina</taxon>
        <taxon>Sordariomycetes</taxon>
        <taxon>Hypocreomycetidae</taxon>
        <taxon>Hypocreales</taxon>
        <taxon>Stachybotryaceae</taxon>
        <taxon>Stachybotrys</taxon>
    </lineage>
</organism>
<keyword evidence="2" id="KW-1185">Reference proteome</keyword>
<proteinExistence type="predicted"/>
<gene>
    <name evidence="1" type="ORF">B0I35DRAFT_453524</name>
</gene>
<dbReference type="Proteomes" id="UP000813444">
    <property type="component" value="Unassembled WGS sequence"/>
</dbReference>
<dbReference type="EMBL" id="JAGPNK010000014">
    <property type="protein sequence ID" value="KAH7308907.1"/>
    <property type="molecule type" value="Genomic_DNA"/>
</dbReference>
<comment type="caution">
    <text evidence="1">The sequence shown here is derived from an EMBL/GenBank/DDBJ whole genome shotgun (WGS) entry which is preliminary data.</text>
</comment>
<name>A0A8K0SLH3_9HYPO</name>
<dbReference type="AlphaFoldDB" id="A0A8K0SLH3"/>
<protein>
    <recommendedName>
        <fullName evidence="3">Trichothecene 3-O-acetyltransferase</fullName>
    </recommendedName>
</protein>
<accession>A0A8K0SLH3</accession>
<dbReference type="Gene3D" id="3.30.559.10">
    <property type="entry name" value="Chloramphenicol acetyltransferase-like domain"/>
    <property type="match status" value="2"/>
</dbReference>
<sequence length="265" mass="29515">MKSFPYSPHQNNSPVRRKDCTELCPSYEQIRKADAPFALLDGEILCPMRGMVKGGLFLCFASMHNALDMNGQGIVLKMFAIAGRGEDFDPALVEVGNQDADAIMPLLQPGEASASHESMRRSSTLNASGPIMLHPDLPPKRVEANEDVHLQRGVDSRPILRPPVPEGYLGHLVALADTKWLTAQALSDSSLADVVLTIRESLNQVDDHFIQNFVRRARLPDVPDLTYNMPKNQQGDMHIGDCLFHEDFVDLVNDQRWRQYAELVG</sequence>
<dbReference type="OrthoDB" id="1862401at2759"/>
<dbReference type="InterPro" id="IPR023213">
    <property type="entry name" value="CAT-like_dom_sf"/>
</dbReference>
<reference evidence="1" key="1">
    <citation type="journal article" date="2021" name="Nat. Commun.">
        <title>Genetic determinants of endophytism in the Arabidopsis root mycobiome.</title>
        <authorList>
            <person name="Mesny F."/>
            <person name="Miyauchi S."/>
            <person name="Thiergart T."/>
            <person name="Pickel B."/>
            <person name="Atanasova L."/>
            <person name="Karlsson M."/>
            <person name="Huettel B."/>
            <person name="Barry K.W."/>
            <person name="Haridas S."/>
            <person name="Chen C."/>
            <person name="Bauer D."/>
            <person name="Andreopoulos W."/>
            <person name="Pangilinan J."/>
            <person name="LaButti K."/>
            <person name="Riley R."/>
            <person name="Lipzen A."/>
            <person name="Clum A."/>
            <person name="Drula E."/>
            <person name="Henrissat B."/>
            <person name="Kohler A."/>
            <person name="Grigoriev I.V."/>
            <person name="Martin F.M."/>
            <person name="Hacquard S."/>
        </authorList>
    </citation>
    <scope>NUCLEOTIDE SEQUENCE</scope>
    <source>
        <strain evidence="1">MPI-CAGE-CH-0235</strain>
    </source>
</reference>
<evidence type="ECO:0000313" key="2">
    <source>
        <dbReference type="Proteomes" id="UP000813444"/>
    </source>
</evidence>
<evidence type="ECO:0008006" key="3">
    <source>
        <dbReference type="Google" id="ProtNLM"/>
    </source>
</evidence>